<dbReference type="PROSITE" id="PS51007">
    <property type="entry name" value="CYTC"/>
    <property type="match status" value="1"/>
</dbReference>
<keyword evidence="3 4" id="KW-0408">Iron</keyword>
<dbReference type="GO" id="GO:0046872">
    <property type="term" value="F:metal ion binding"/>
    <property type="evidence" value="ECO:0007669"/>
    <property type="project" value="UniProtKB-KW"/>
</dbReference>
<feature type="domain" description="Cytochrome c" evidence="6">
    <location>
        <begin position="83"/>
        <end position="188"/>
    </location>
</feature>
<comment type="caution">
    <text evidence="7">The sequence shown here is derived from an EMBL/GenBank/DDBJ whole genome shotgun (WGS) entry which is preliminary data.</text>
</comment>
<dbReference type="NCBIfam" id="TIGR03874">
    <property type="entry name" value="4cys_cytochr"/>
    <property type="match status" value="1"/>
</dbReference>
<accession>A0A9W6NB88</accession>
<organism evidence="7 8">
    <name type="scientific">Ancylobacter defluvii</name>
    <dbReference type="NCBI Taxonomy" id="1282440"/>
    <lineage>
        <taxon>Bacteria</taxon>
        <taxon>Pseudomonadati</taxon>
        <taxon>Pseudomonadota</taxon>
        <taxon>Alphaproteobacteria</taxon>
        <taxon>Hyphomicrobiales</taxon>
        <taxon>Xanthobacteraceae</taxon>
        <taxon>Ancylobacter</taxon>
    </lineage>
</organism>
<evidence type="ECO:0000256" key="4">
    <source>
        <dbReference type="PROSITE-ProRule" id="PRU00433"/>
    </source>
</evidence>
<evidence type="ECO:0000256" key="2">
    <source>
        <dbReference type="ARBA" id="ARBA00022723"/>
    </source>
</evidence>
<evidence type="ECO:0000256" key="5">
    <source>
        <dbReference type="SAM" id="MobiDB-lite"/>
    </source>
</evidence>
<protein>
    <recommendedName>
        <fullName evidence="6">Cytochrome c domain-containing protein</fullName>
    </recommendedName>
</protein>
<proteinExistence type="predicted"/>
<evidence type="ECO:0000259" key="6">
    <source>
        <dbReference type="PROSITE" id="PS51007"/>
    </source>
</evidence>
<evidence type="ECO:0000256" key="3">
    <source>
        <dbReference type="ARBA" id="ARBA00023004"/>
    </source>
</evidence>
<dbReference type="GO" id="GO:0009055">
    <property type="term" value="F:electron transfer activity"/>
    <property type="evidence" value="ECO:0007669"/>
    <property type="project" value="InterPro"/>
</dbReference>
<evidence type="ECO:0000256" key="1">
    <source>
        <dbReference type="ARBA" id="ARBA00022617"/>
    </source>
</evidence>
<keyword evidence="1 4" id="KW-0349">Heme</keyword>
<sequence>MTNYAFGRSNPSPAQARPVGFKPSALLATGLLVMSLALACLVLPSAGAVAQEQPAVANTVGTAPDGSKTHGGQEATKDDMGKYTMSDGTPTYRIAPDGTMDWFAYSGYRRYHAECHVCHGPDGMGSSYAPALANSLKTLSYEQFTEVVVNGKKTVGVGTADQVMPAFGENLNVMCYLDDLYVYLKARADGALDRTRPSKREDKTKAYGDNENQCFGRK</sequence>
<dbReference type="Gene3D" id="1.10.760.10">
    <property type="entry name" value="Cytochrome c-like domain"/>
    <property type="match status" value="1"/>
</dbReference>
<keyword evidence="2 4" id="KW-0479">Metal-binding</keyword>
<reference evidence="7" key="2">
    <citation type="submission" date="2023-01" db="EMBL/GenBank/DDBJ databases">
        <authorList>
            <person name="Sun Q."/>
            <person name="Evtushenko L."/>
        </authorList>
    </citation>
    <scope>NUCLEOTIDE SEQUENCE</scope>
    <source>
        <strain evidence="7">VKM B-2789</strain>
    </source>
</reference>
<dbReference type="EMBL" id="BSFM01000012">
    <property type="protein sequence ID" value="GLK84340.1"/>
    <property type="molecule type" value="Genomic_DNA"/>
</dbReference>
<dbReference type="GO" id="GO:0020037">
    <property type="term" value="F:heme binding"/>
    <property type="evidence" value="ECO:0007669"/>
    <property type="project" value="InterPro"/>
</dbReference>
<evidence type="ECO:0000313" key="7">
    <source>
        <dbReference type="EMBL" id="GLK84340.1"/>
    </source>
</evidence>
<dbReference type="SUPFAM" id="SSF46626">
    <property type="entry name" value="Cytochrome c"/>
    <property type="match status" value="1"/>
</dbReference>
<dbReference type="InterPro" id="IPR009056">
    <property type="entry name" value="Cyt_c-like_dom"/>
</dbReference>
<dbReference type="Pfam" id="PF13442">
    <property type="entry name" value="Cytochrome_CBB3"/>
    <property type="match status" value="1"/>
</dbReference>
<feature type="region of interest" description="Disordered" evidence="5">
    <location>
        <begin position="59"/>
        <end position="83"/>
    </location>
</feature>
<evidence type="ECO:0000313" key="8">
    <source>
        <dbReference type="Proteomes" id="UP001143330"/>
    </source>
</evidence>
<name>A0A9W6NB88_9HYPH</name>
<dbReference type="InterPro" id="IPR036909">
    <property type="entry name" value="Cyt_c-like_dom_sf"/>
</dbReference>
<gene>
    <name evidence="7" type="ORF">GCM10017653_24100</name>
</gene>
<dbReference type="InterPro" id="IPR022411">
    <property type="entry name" value="C-typ_cyt_methanol_metab-rel"/>
</dbReference>
<reference evidence="7" key="1">
    <citation type="journal article" date="2014" name="Int. J. Syst. Evol. Microbiol.">
        <title>Complete genome sequence of Corynebacterium casei LMG S-19264T (=DSM 44701T), isolated from a smear-ripened cheese.</title>
        <authorList>
            <consortium name="US DOE Joint Genome Institute (JGI-PGF)"/>
            <person name="Walter F."/>
            <person name="Albersmeier A."/>
            <person name="Kalinowski J."/>
            <person name="Ruckert C."/>
        </authorList>
    </citation>
    <scope>NUCLEOTIDE SEQUENCE</scope>
    <source>
        <strain evidence="7">VKM B-2789</strain>
    </source>
</reference>
<keyword evidence="8" id="KW-1185">Reference proteome</keyword>
<dbReference type="AlphaFoldDB" id="A0A9W6NB88"/>
<dbReference type="Proteomes" id="UP001143330">
    <property type="component" value="Unassembled WGS sequence"/>
</dbReference>
<feature type="region of interest" description="Disordered" evidence="5">
    <location>
        <begin position="195"/>
        <end position="218"/>
    </location>
</feature>
<feature type="compositionally biased region" description="Basic and acidic residues" evidence="5">
    <location>
        <begin position="195"/>
        <end position="208"/>
    </location>
</feature>